<dbReference type="PANTHER" id="PTHR10492:SF78">
    <property type="entry name" value="ATP-DEPENDENT DNA HELICASE"/>
    <property type="match status" value="1"/>
</dbReference>
<sequence length="484" mass="56165">MAKDRYDNFQTKILNLQLIVVVVIVGDQSGQLQRINELHASYLGLQYPIIFIYGEDGYRNDIKHRDMDDSNQRKRNKLTIREFLCFRIKSRKREGQTLLSSQQPDENQHATYGKGFILPSPFIGSHRIFKLELEQLMSDLKDKKVLGKVLAYIYTIEFQKSGLSHAHILFFYPASKYPSPANIDSIISAEICEKMKNKKVEAAGVSLSEAYALSEQHPLSEALNSLSELGESGRESAKHAHAQLFKSRNKIPYAIEQPQLYECVKKHMMHGPCGHANRKLPCMKDEKRNDGKYIDKNHIALDNRYMVPYNPNLLLKYQAHLNIEWCNQSMSIKYLFKYINKGYDCITATLIHRRSPVVERLYFHLLGENSIIFKDDDDINALLSKPTVKEAMMMLVVVKGPTTYEQIRTVNGQLYPSFREACFAMGFLLDDKKYIEALRKAYYWGSGQFLRRLFVIMRISNSIERPDLVWSETWEYLIDVILHH</sequence>
<dbReference type="AlphaFoldDB" id="A0A0R0GEG7"/>
<dbReference type="STRING" id="3847.A0A0R0GEG7"/>
<dbReference type="InParanoid" id="A0A0R0GEG7"/>
<accession>A0A0R0GEG7</accession>
<feature type="domain" description="Helitron helicase-like" evidence="1">
    <location>
        <begin position="126"/>
        <end position="169"/>
    </location>
</feature>
<organism evidence="2">
    <name type="scientific">Glycine max</name>
    <name type="common">Soybean</name>
    <name type="synonym">Glycine hispida</name>
    <dbReference type="NCBI Taxonomy" id="3847"/>
    <lineage>
        <taxon>Eukaryota</taxon>
        <taxon>Viridiplantae</taxon>
        <taxon>Streptophyta</taxon>
        <taxon>Embryophyta</taxon>
        <taxon>Tracheophyta</taxon>
        <taxon>Spermatophyta</taxon>
        <taxon>Magnoliopsida</taxon>
        <taxon>eudicotyledons</taxon>
        <taxon>Gunneridae</taxon>
        <taxon>Pentapetalae</taxon>
        <taxon>rosids</taxon>
        <taxon>fabids</taxon>
        <taxon>Fabales</taxon>
        <taxon>Fabaceae</taxon>
        <taxon>Papilionoideae</taxon>
        <taxon>50 kb inversion clade</taxon>
        <taxon>NPAAA clade</taxon>
        <taxon>indigoferoid/millettioid clade</taxon>
        <taxon>Phaseoleae</taxon>
        <taxon>Glycine</taxon>
        <taxon>Glycine subgen. Soja</taxon>
    </lineage>
</organism>
<reference evidence="2 3" key="1">
    <citation type="journal article" date="2010" name="Nature">
        <title>Genome sequence of the palaeopolyploid soybean.</title>
        <authorList>
            <person name="Schmutz J."/>
            <person name="Cannon S.B."/>
            <person name="Schlueter J."/>
            <person name="Ma J."/>
            <person name="Mitros T."/>
            <person name="Nelson W."/>
            <person name="Hyten D.L."/>
            <person name="Song Q."/>
            <person name="Thelen J.J."/>
            <person name="Cheng J."/>
            <person name="Xu D."/>
            <person name="Hellsten U."/>
            <person name="May G.D."/>
            <person name="Yu Y."/>
            <person name="Sakurai T."/>
            <person name="Umezawa T."/>
            <person name="Bhattacharyya M.K."/>
            <person name="Sandhu D."/>
            <person name="Valliyodan B."/>
            <person name="Lindquist E."/>
            <person name="Peto M."/>
            <person name="Grant D."/>
            <person name="Shu S."/>
            <person name="Goodstein D."/>
            <person name="Barry K."/>
            <person name="Futrell-Griggs M."/>
            <person name="Abernathy B."/>
            <person name="Du J."/>
            <person name="Tian Z."/>
            <person name="Zhu L."/>
            <person name="Gill N."/>
            <person name="Joshi T."/>
            <person name="Libault M."/>
            <person name="Sethuraman A."/>
            <person name="Zhang X.-C."/>
            <person name="Shinozaki K."/>
            <person name="Nguyen H.T."/>
            <person name="Wing R.A."/>
            <person name="Cregan P."/>
            <person name="Specht J."/>
            <person name="Grimwood J."/>
            <person name="Rokhsar D."/>
            <person name="Stacey G."/>
            <person name="Shoemaker R.C."/>
            <person name="Jackson S.A."/>
        </authorList>
    </citation>
    <scope>NUCLEOTIDE SEQUENCE</scope>
    <source>
        <strain evidence="3">cv. Williams 82</strain>
        <tissue evidence="2">Callus</tissue>
    </source>
</reference>
<dbReference type="PANTHER" id="PTHR10492">
    <property type="match status" value="1"/>
</dbReference>
<proteinExistence type="predicted"/>
<evidence type="ECO:0000313" key="3">
    <source>
        <dbReference type="EnsemblPlants" id="KRH16748"/>
    </source>
</evidence>
<evidence type="ECO:0000313" key="2">
    <source>
        <dbReference type="EMBL" id="KRH16748.1"/>
    </source>
</evidence>
<name>A0A0R0GEG7_SOYBN</name>
<dbReference type="InterPro" id="IPR025476">
    <property type="entry name" value="Helitron_helicase-like"/>
</dbReference>
<protein>
    <recommendedName>
        <fullName evidence="1">Helitron helicase-like domain-containing protein</fullName>
    </recommendedName>
</protein>
<dbReference type="OMA" id="SETWEYL"/>
<gene>
    <name evidence="2" type="ORF">GLYMA_14G174700</name>
</gene>
<dbReference type="EMBL" id="CM000847">
    <property type="protein sequence ID" value="KRH16748.1"/>
    <property type="molecule type" value="Genomic_DNA"/>
</dbReference>
<reference evidence="3" key="2">
    <citation type="submission" date="2018-02" db="UniProtKB">
        <authorList>
            <consortium name="EnsemblPlants"/>
        </authorList>
    </citation>
    <scope>IDENTIFICATION</scope>
    <source>
        <strain evidence="3">Williams 82</strain>
    </source>
</reference>
<dbReference type="Proteomes" id="UP000008827">
    <property type="component" value="Chromosome 14"/>
</dbReference>
<dbReference type="Gramene" id="KRH16748">
    <property type="protein sequence ID" value="KRH16748"/>
    <property type="gene ID" value="GLYMA_14G174700"/>
</dbReference>
<dbReference type="Pfam" id="PF14214">
    <property type="entry name" value="Helitron_like_N"/>
    <property type="match status" value="1"/>
</dbReference>
<keyword evidence="4" id="KW-1185">Reference proteome</keyword>
<reference evidence="2" key="3">
    <citation type="submission" date="2018-07" db="EMBL/GenBank/DDBJ databases">
        <title>WGS assembly of Glycine max.</title>
        <authorList>
            <person name="Schmutz J."/>
            <person name="Cannon S."/>
            <person name="Schlueter J."/>
            <person name="Ma J."/>
            <person name="Mitros T."/>
            <person name="Nelson W."/>
            <person name="Hyten D."/>
            <person name="Song Q."/>
            <person name="Thelen J."/>
            <person name="Cheng J."/>
            <person name="Xu D."/>
            <person name="Hellsten U."/>
            <person name="May G."/>
            <person name="Yu Y."/>
            <person name="Sakurai T."/>
            <person name="Umezawa T."/>
            <person name="Bhattacharyya M."/>
            <person name="Sandhu D."/>
            <person name="Valliyodan B."/>
            <person name="Lindquist E."/>
            <person name="Peto M."/>
            <person name="Grant D."/>
            <person name="Shu S."/>
            <person name="Goodstein D."/>
            <person name="Barry K."/>
            <person name="Futrell-Griggs M."/>
            <person name="Abernathy B."/>
            <person name="Du J."/>
            <person name="Tian Z."/>
            <person name="Zhu L."/>
            <person name="Gill N."/>
            <person name="Joshi T."/>
            <person name="Libault M."/>
            <person name="Sethuraman A."/>
            <person name="Zhang X."/>
            <person name="Shinozaki K."/>
            <person name="Nguyen H."/>
            <person name="Wing R."/>
            <person name="Cregan P."/>
            <person name="Specht J."/>
            <person name="Grimwood J."/>
            <person name="Rokhsar D."/>
            <person name="Stacey G."/>
            <person name="Shoemaker R."/>
            <person name="Jackson S."/>
        </authorList>
    </citation>
    <scope>NUCLEOTIDE SEQUENCE</scope>
    <source>
        <tissue evidence="2">Callus</tissue>
    </source>
</reference>
<dbReference type="EnsemblPlants" id="KRH16748">
    <property type="protein sequence ID" value="KRH16748"/>
    <property type="gene ID" value="GLYMA_14G174700"/>
</dbReference>
<evidence type="ECO:0000259" key="1">
    <source>
        <dbReference type="Pfam" id="PF14214"/>
    </source>
</evidence>
<evidence type="ECO:0000313" key="4">
    <source>
        <dbReference type="Proteomes" id="UP000008827"/>
    </source>
</evidence>